<proteinExistence type="predicted"/>
<evidence type="ECO:0000313" key="1">
    <source>
        <dbReference type="EMBL" id="GHO58183.1"/>
    </source>
</evidence>
<dbReference type="Proteomes" id="UP000654345">
    <property type="component" value="Unassembled WGS sequence"/>
</dbReference>
<evidence type="ECO:0000313" key="2">
    <source>
        <dbReference type="Proteomes" id="UP000654345"/>
    </source>
</evidence>
<accession>A0ABQ3UZG1</accession>
<dbReference type="EMBL" id="BNJG01000002">
    <property type="protein sequence ID" value="GHO58183.1"/>
    <property type="molecule type" value="Genomic_DNA"/>
</dbReference>
<gene>
    <name evidence="1" type="ORF">KSB_66580</name>
</gene>
<protein>
    <submittedName>
        <fullName evidence="1">Uncharacterized protein</fullName>
    </submittedName>
</protein>
<organism evidence="1 2">
    <name type="scientific">Ktedonobacter robiniae</name>
    <dbReference type="NCBI Taxonomy" id="2778365"/>
    <lineage>
        <taxon>Bacteria</taxon>
        <taxon>Bacillati</taxon>
        <taxon>Chloroflexota</taxon>
        <taxon>Ktedonobacteria</taxon>
        <taxon>Ktedonobacterales</taxon>
        <taxon>Ktedonobacteraceae</taxon>
        <taxon>Ktedonobacter</taxon>
    </lineage>
</organism>
<keyword evidence="2" id="KW-1185">Reference proteome</keyword>
<name>A0ABQ3UZG1_9CHLR</name>
<comment type="caution">
    <text evidence="1">The sequence shown here is derived from an EMBL/GenBank/DDBJ whole genome shotgun (WGS) entry which is preliminary data.</text>
</comment>
<reference evidence="1 2" key="1">
    <citation type="journal article" date="2021" name="Int. J. Syst. Evol. Microbiol.">
        <title>Reticulibacter mediterranei gen. nov., sp. nov., within the new family Reticulibacteraceae fam. nov., and Ktedonospora formicarum gen. nov., sp. nov., Ktedonobacter robiniae sp. nov., Dictyobacter formicarum sp. nov. and Dictyobacter arantiisoli sp. nov., belonging to the class Ktedonobacteria.</title>
        <authorList>
            <person name="Yabe S."/>
            <person name="Zheng Y."/>
            <person name="Wang C.M."/>
            <person name="Sakai Y."/>
            <person name="Abe K."/>
            <person name="Yokota A."/>
            <person name="Donadio S."/>
            <person name="Cavaletti L."/>
            <person name="Monciardini P."/>
        </authorList>
    </citation>
    <scope>NUCLEOTIDE SEQUENCE [LARGE SCALE GENOMIC DNA]</scope>
    <source>
        <strain evidence="1 2">SOSP1-30</strain>
    </source>
</reference>
<sequence>MTARIVTCTQAAPGFLGEQPDGRTNDRQEHPCLWLSIRGISETKGSGFGLFQNLAIQFWGDNIFSCHFFR</sequence>